<sequence length="353" mass="40607">MVNMFDGYMFCLLFCCNLFLISFCCDFILLRPSFLLRLSAIQVLMYILMLPTIFMTVFGNLLVIITISHFKQLQSPTNLIILSLALVDCMMGCLVMPFSMVRWVEGCWFMGDMFCKIHSGMDMTLSIASILHLCLVSIDRYIAICEPLKYQMKMTNTIVVFCLTVIWLFSLMFSFGIVVSKVNVQGLETLAMSNTCLGFCALTCNKQWTVITSLLNFFLPGTIMSSLYLKIFFVARKQAKVICEGIAVIRSREAKGHYSEQRERKAAKTLGIVMGFFLLCWLPYFMTNLIDPFFNFMTPADVFDSLIWLAYFNSMCNPLIYGFFYPRFQKTAKILSLNLFERQFPIDHMHAAL</sequence>
<keyword evidence="6 12" id="KW-0472">Membrane</keyword>
<feature type="transmembrane region" description="Helical" evidence="12">
    <location>
        <begin position="269"/>
        <end position="286"/>
    </location>
</feature>
<reference evidence="14" key="2">
    <citation type="submission" date="2025-08" db="UniProtKB">
        <authorList>
            <consortium name="Ensembl"/>
        </authorList>
    </citation>
    <scope>IDENTIFICATION</scope>
</reference>
<dbReference type="GO" id="GO:0005886">
    <property type="term" value="C:plasma membrane"/>
    <property type="evidence" value="ECO:0007669"/>
    <property type="project" value="UniProtKB-SubCell"/>
</dbReference>
<dbReference type="PROSITE" id="PS50262">
    <property type="entry name" value="G_PROTEIN_RECEP_F1_2"/>
    <property type="match status" value="1"/>
</dbReference>
<evidence type="ECO:0000313" key="15">
    <source>
        <dbReference type="Proteomes" id="UP000314983"/>
    </source>
</evidence>
<accession>A0AAY5EUL4</accession>
<dbReference type="Ensembl" id="ENSEEET00000053874.1">
    <property type="protein sequence ID" value="ENSEEEP00000060449.1"/>
    <property type="gene ID" value="ENSEEEG00000028041.1"/>
</dbReference>
<dbReference type="GO" id="GO:0001594">
    <property type="term" value="F:trace-amine receptor activity"/>
    <property type="evidence" value="ECO:0007669"/>
    <property type="project" value="InterPro"/>
</dbReference>
<evidence type="ECO:0000256" key="11">
    <source>
        <dbReference type="RuleBase" id="RU000688"/>
    </source>
</evidence>
<dbReference type="InterPro" id="IPR017452">
    <property type="entry name" value="GPCR_Rhodpsn_7TM"/>
</dbReference>
<evidence type="ECO:0000313" key="14">
    <source>
        <dbReference type="Ensembl" id="ENSEEEP00000060449.1"/>
    </source>
</evidence>
<keyword evidence="3 11" id="KW-0812">Transmembrane</keyword>
<keyword evidence="9" id="KW-0325">Glycoprotein</keyword>
<evidence type="ECO:0000259" key="13">
    <source>
        <dbReference type="PROSITE" id="PS50262"/>
    </source>
</evidence>
<dbReference type="PROSITE" id="PS00237">
    <property type="entry name" value="G_PROTEIN_RECEP_F1_1"/>
    <property type="match status" value="1"/>
</dbReference>
<dbReference type="InterPro" id="IPR000276">
    <property type="entry name" value="GPCR_Rhodpsn"/>
</dbReference>
<dbReference type="PANTHER" id="PTHR24249:SF220">
    <property type="entry name" value="TRACE AMINE-ASSOCIATED RECEPTOR 4"/>
    <property type="match status" value="1"/>
</dbReference>
<evidence type="ECO:0000256" key="8">
    <source>
        <dbReference type="ARBA" id="ARBA00023170"/>
    </source>
</evidence>
<name>A0AAY5EUL4_ELEEL</name>
<feature type="transmembrane region" description="Helical" evidence="12">
    <location>
        <begin position="79"/>
        <end position="100"/>
    </location>
</feature>
<keyword evidence="10 11" id="KW-0807">Transducer</keyword>
<dbReference type="PANTHER" id="PTHR24249">
    <property type="entry name" value="HISTAMINE RECEPTOR-RELATED G-PROTEIN COUPLED RECEPTOR"/>
    <property type="match status" value="1"/>
</dbReference>
<proteinExistence type="inferred from homology"/>
<evidence type="ECO:0000256" key="1">
    <source>
        <dbReference type="ARBA" id="ARBA00004651"/>
    </source>
</evidence>
<keyword evidence="4 12" id="KW-1133">Transmembrane helix</keyword>
<dbReference type="FunFam" id="1.20.1070.10:FF:000030">
    <property type="entry name" value="trace amine-associated receptor 1"/>
    <property type="match status" value="1"/>
</dbReference>
<keyword evidence="8 11" id="KW-0675">Receptor</keyword>
<evidence type="ECO:0000256" key="9">
    <source>
        <dbReference type="ARBA" id="ARBA00023180"/>
    </source>
</evidence>
<organism evidence="14 15">
    <name type="scientific">Electrophorus electricus</name>
    <name type="common">Electric eel</name>
    <name type="synonym">Gymnotus electricus</name>
    <dbReference type="NCBI Taxonomy" id="8005"/>
    <lineage>
        <taxon>Eukaryota</taxon>
        <taxon>Metazoa</taxon>
        <taxon>Chordata</taxon>
        <taxon>Craniata</taxon>
        <taxon>Vertebrata</taxon>
        <taxon>Euteleostomi</taxon>
        <taxon>Actinopterygii</taxon>
        <taxon>Neopterygii</taxon>
        <taxon>Teleostei</taxon>
        <taxon>Ostariophysi</taxon>
        <taxon>Gymnotiformes</taxon>
        <taxon>Gymnotoidei</taxon>
        <taxon>Gymnotidae</taxon>
        <taxon>Electrophorus</taxon>
    </lineage>
</organism>
<reference evidence="14" key="3">
    <citation type="submission" date="2025-09" db="UniProtKB">
        <authorList>
            <consortium name="Ensembl"/>
        </authorList>
    </citation>
    <scope>IDENTIFICATION</scope>
</reference>
<dbReference type="Gene3D" id="1.20.1070.10">
    <property type="entry name" value="Rhodopsin 7-helix transmembrane proteins"/>
    <property type="match status" value="1"/>
</dbReference>
<evidence type="ECO:0000256" key="7">
    <source>
        <dbReference type="ARBA" id="ARBA00023157"/>
    </source>
</evidence>
<dbReference type="InterPro" id="IPR050569">
    <property type="entry name" value="TAAR"/>
</dbReference>
<dbReference type="SUPFAM" id="SSF81321">
    <property type="entry name" value="Family A G protein-coupled receptor-like"/>
    <property type="match status" value="1"/>
</dbReference>
<feature type="transmembrane region" description="Helical" evidence="12">
    <location>
        <begin position="120"/>
        <end position="138"/>
    </location>
</feature>
<comment type="similarity">
    <text evidence="11">Belongs to the G-protein coupled receptor 1 family.</text>
</comment>
<dbReference type="PRINTS" id="PR01830">
    <property type="entry name" value="TRACEAMINER"/>
</dbReference>
<dbReference type="InterPro" id="IPR009132">
    <property type="entry name" value="TAAR_fam"/>
</dbReference>
<keyword evidence="15" id="KW-1185">Reference proteome</keyword>
<dbReference type="AlphaFoldDB" id="A0AAY5EUL4"/>
<evidence type="ECO:0000256" key="3">
    <source>
        <dbReference type="ARBA" id="ARBA00022692"/>
    </source>
</evidence>
<feature type="transmembrane region" description="Helical" evidence="12">
    <location>
        <begin position="306"/>
        <end position="325"/>
    </location>
</feature>
<keyword evidence="2" id="KW-1003">Cell membrane</keyword>
<reference evidence="14 15" key="1">
    <citation type="submission" date="2020-05" db="EMBL/GenBank/DDBJ databases">
        <title>Electrophorus electricus (electric eel) genome, fEleEle1, primary haplotype.</title>
        <authorList>
            <person name="Myers G."/>
            <person name="Meyer A."/>
            <person name="Fedrigo O."/>
            <person name="Formenti G."/>
            <person name="Rhie A."/>
            <person name="Tracey A."/>
            <person name="Sims Y."/>
            <person name="Jarvis E.D."/>
        </authorList>
    </citation>
    <scope>NUCLEOTIDE SEQUENCE [LARGE SCALE GENOMIC DNA]</scope>
</reference>
<feature type="domain" description="G-protein coupled receptors family 1 profile" evidence="13">
    <location>
        <begin position="59"/>
        <end position="321"/>
    </location>
</feature>
<dbReference type="Proteomes" id="UP000314983">
    <property type="component" value="Chromosome 8"/>
</dbReference>
<evidence type="ECO:0000256" key="6">
    <source>
        <dbReference type="ARBA" id="ARBA00023136"/>
    </source>
</evidence>
<dbReference type="Pfam" id="PF00001">
    <property type="entry name" value="7tm_1"/>
    <property type="match status" value="1"/>
</dbReference>
<feature type="transmembrane region" description="Helical" evidence="12">
    <location>
        <begin position="40"/>
        <end position="67"/>
    </location>
</feature>
<keyword evidence="7" id="KW-1015">Disulfide bond</keyword>
<dbReference type="GeneTree" id="ENSGT00950000182934"/>
<evidence type="ECO:0000256" key="5">
    <source>
        <dbReference type="ARBA" id="ARBA00023040"/>
    </source>
</evidence>
<dbReference type="PRINTS" id="PR00237">
    <property type="entry name" value="GPCRRHODOPSN"/>
</dbReference>
<evidence type="ECO:0000256" key="4">
    <source>
        <dbReference type="ARBA" id="ARBA00022989"/>
    </source>
</evidence>
<feature type="transmembrane region" description="Helical" evidence="12">
    <location>
        <begin position="208"/>
        <end position="229"/>
    </location>
</feature>
<keyword evidence="5 11" id="KW-0297">G-protein coupled receptor</keyword>
<evidence type="ECO:0000256" key="2">
    <source>
        <dbReference type="ARBA" id="ARBA00022475"/>
    </source>
</evidence>
<feature type="transmembrane region" description="Helical" evidence="12">
    <location>
        <begin position="158"/>
        <end position="179"/>
    </location>
</feature>
<evidence type="ECO:0000256" key="10">
    <source>
        <dbReference type="ARBA" id="ARBA00023224"/>
    </source>
</evidence>
<evidence type="ECO:0000256" key="12">
    <source>
        <dbReference type="SAM" id="Phobius"/>
    </source>
</evidence>
<comment type="subcellular location">
    <subcellularLocation>
        <location evidence="1">Cell membrane</location>
        <topology evidence="1">Multi-pass membrane protein</topology>
    </subcellularLocation>
</comment>
<protein>
    <recommendedName>
        <fullName evidence="13">G-protein coupled receptors family 1 profile domain-containing protein</fullName>
    </recommendedName>
</protein>